<dbReference type="Proteomes" id="UP000589292">
    <property type="component" value="Unassembled WGS sequence"/>
</dbReference>
<evidence type="ECO:0000256" key="6">
    <source>
        <dbReference type="ARBA" id="ARBA00023239"/>
    </source>
</evidence>
<dbReference type="PANTHER" id="PTHR43715">
    <property type="entry name" value="GDP-MANNOSE 4,6-DEHYDRATASE"/>
    <property type="match status" value="1"/>
</dbReference>
<dbReference type="SUPFAM" id="SSF51735">
    <property type="entry name" value="NAD(P)-binding Rossmann-fold domains"/>
    <property type="match status" value="1"/>
</dbReference>
<protein>
    <recommendedName>
        <fullName evidence="4">GDP-mannose 4,6-dehydratase</fullName>
        <ecNumber evidence="4">4.2.1.47</ecNumber>
    </recommendedName>
</protein>
<comment type="caution">
    <text evidence="9">The sequence shown here is derived from an EMBL/GenBank/DDBJ whole genome shotgun (WGS) entry which is preliminary data.</text>
</comment>
<evidence type="ECO:0000256" key="5">
    <source>
        <dbReference type="ARBA" id="ARBA00022458"/>
    </source>
</evidence>
<name>A0A7V8RGT4_9SPHN</name>
<proteinExistence type="inferred from homology"/>
<dbReference type="Gene3D" id="3.90.25.10">
    <property type="entry name" value="UDP-galactose 4-epimerase, domain 1"/>
    <property type="match status" value="1"/>
</dbReference>
<evidence type="ECO:0000256" key="4">
    <source>
        <dbReference type="ARBA" id="ARBA00011989"/>
    </source>
</evidence>
<dbReference type="FunFam" id="3.40.50.720:FF:000924">
    <property type="entry name" value="GDP-mannose 4,6 dehydratase"/>
    <property type="match status" value="1"/>
</dbReference>
<comment type="function">
    <text evidence="7">Catalyzes the conversion of GDP-D-mannose to GDP-4-dehydro-6-deoxy-D-mannose.</text>
</comment>
<dbReference type="AlphaFoldDB" id="A0A7V8RGT4"/>
<dbReference type="GO" id="GO:0008446">
    <property type="term" value="F:GDP-mannose 4,6-dehydratase activity"/>
    <property type="evidence" value="ECO:0007669"/>
    <property type="project" value="UniProtKB-EC"/>
</dbReference>
<sequence>MVDNRSRSSRAKRAMIIGVSGQDGGYLAKKLLSEGYDVLGTSRSIADGAFLSLDHFGLREKVDLRAFDPVDAHAFRTLVERFKPTEIYNLSGQSSVGISFAEPVGTFNSIVASTIAMLEELRLHFPHVRFYNAGSSEMFSGPVGEPLTETSRFAPRSPYGAAKSSAYWVVSTYRESFGLFAVTGILFNHESPFRGANFVTRKVIETAYAISQNRSGQLTLGDLSIWRDWGWAEDYVDAMYRMVQHDHPSDYVIATGQAMQLRDFVAHVFAYFGMDWQEYVTSSEALARPNELVYSCGDASKARRELGWTPAYQGKAMIEKLCAEYAAILDRGGRS</sequence>
<dbReference type="EC" id="4.2.1.47" evidence="4"/>
<evidence type="ECO:0000256" key="2">
    <source>
        <dbReference type="ARBA" id="ARBA00001937"/>
    </source>
</evidence>
<dbReference type="Gene3D" id="3.40.50.720">
    <property type="entry name" value="NAD(P)-binding Rossmann-like Domain"/>
    <property type="match status" value="1"/>
</dbReference>
<evidence type="ECO:0000313" key="10">
    <source>
        <dbReference type="Proteomes" id="UP000589292"/>
    </source>
</evidence>
<dbReference type="PANTHER" id="PTHR43715:SF1">
    <property type="entry name" value="GDP-MANNOSE 4,6 DEHYDRATASE"/>
    <property type="match status" value="1"/>
</dbReference>
<dbReference type="EMBL" id="VDES01000006">
    <property type="protein sequence ID" value="MBA1376210.1"/>
    <property type="molecule type" value="Genomic_DNA"/>
</dbReference>
<feature type="domain" description="NAD(P)-binding" evidence="8">
    <location>
        <begin position="15"/>
        <end position="320"/>
    </location>
</feature>
<organism evidence="9 10">
    <name type="scientific">Sphingomonas ursincola</name>
    <dbReference type="NCBI Taxonomy" id="56361"/>
    <lineage>
        <taxon>Bacteria</taxon>
        <taxon>Pseudomonadati</taxon>
        <taxon>Pseudomonadota</taxon>
        <taxon>Alphaproteobacteria</taxon>
        <taxon>Sphingomonadales</taxon>
        <taxon>Sphingomonadaceae</taxon>
        <taxon>Sphingomonas</taxon>
    </lineage>
</organism>
<dbReference type="InterPro" id="IPR016040">
    <property type="entry name" value="NAD(P)-bd_dom"/>
</dbReference>
<evidence type="ECO:0000256" key="1">
    <source>
        <dbReference type="ARBA" id="ARBA00000188"/>
    </source>
</evidence>
<accession>A0A7V8RGT4</accession>
<keyword evidence="6" id="KW-0456">Lyase</keyword>
<gene>
    <name evidence="9" type="ORF">FG486_17850</name>
</gene>
<comment type="similarity">
    <text evidence="3">Belongs to the NAD(P)-dependent epimerase/dehydratase family. GDP-mannose 4,6-dehydratase subfamily.</text>
</comment>
<reference evidence="9 10" key="1">
    <citation type="journal article" date="1994" name="Int. J. Syst. Bacteriol.">
        <title>Phylogenetic positions of novel aerobic, bacteriochlorophyll a-containing bacteria and description of Roseococcus thiosulfatophilus gen. nov., sp. nov., Erythromicrobium ramosum gen. nov., sp. nov., and Erythrobacter litoralis sp. nov.</title>
        <authorList>
            <person name="Yurkov V."/>
            <person name="Stackebrandt E."/>
            <person name="Holmes A."/>
            <person name="Fuerst J.A."/>
            <person name="Hugenholtz P."/>
            <person name="Golecki J."/>
            <person name="Gad'on N."/>
            <person name="Gorlenko V.M."/>
            <person name="Kompantseva E.I."/>
            <person name="Drews G."/>
        </authorList>
    </citation>
    <scope>NUCLEOTIDE SEQUENCE [LARGE SCALE GENOMIC DNA]</scope>
    <source>
        <strain evidence="9 10">KR-99</strain>
    </source>
</reference>
<keyword evidence="5" id="KW-0536">Nodulation</keyword>
<dbReference type="InterPro" id="IPR036291">
    <property type="entry name" value="NAD(P)-bd_dom_sf"/>
</dbReference>
<evidence type="ECO:0000259" key="8">
    <source>
        <dbReference type="Pfam" id="PF16363"/>
    </source>
</evidence>
<dbReference type="CDD" id="cd05260">
    <property type="entry name" value="GDP_MD_SDR_e"/>
    <property type="match status" value="1"/>
</dbReference>
<dbReference type="Pfam" id="PF16363">
    <property type="entry name" value="GDP_Man_Dehyd"/>
    <property type="match status" value="1"/>
</dbReference>
<dbReference type="InterPro" id="IPR006368">
    <property type="entry name" value="GDP_Man_deHydtase"/>
</dbReference>
<keyword evidence="10" id="KW-1185">Reference proteome</keyword>
<comment type="cofactor">
    <cofactor evidence="2">
        <name>NADP(+)</name>
        <dbReference type="ChEBI" id="CHEBI:58349"/>
    </cofactor>
</comment>
<comment type="catalytic activity">
    <reaction evidence="1">
        <text>GDP-alpha-D-mannose = GDP-4-dehydro-alpha-D-rhamnose + H2O</text>
        <dbReference type="Rhea" id="RHEA:23820"/>
        <dbReference type="ChEBI" id="CHEBI:15377"/>
        <dbReference type="ChEBI" id="CHEBI:57527"/>
        <dbReference type="ChEBI" id="CHEBI:57964"/>
        <dbReference type="EC" id="4.2.1.47"/>
    </reaction>
</comment>
<dbReference type="GO" id="GO:0042351">
    <property type="term" value="P:'de novo' GDP-L-fucose biosynthetic process"/>
    <property type="evidence" value="ECO:0007669"/>
    <property type="project" value="TreeGrafter"/>
</dbReference>
<evidence type="ECO:0000256" key="3">
    <source>
        <dbReference type="ARBA" id="ARBA00009263"/>
    </source>
</evidence>
<evidence type="ECO:0000256" key="7">
    <source>
        <dbReference type="ARBA" id="ARBA00059383"/>
    </source>
</evidence>
<evidence type="ECO:0000313" key="9">
    <source>
        <dbReference type="EMBL" id="MBA1376210.1"/>
    </source>
</evidence>